<accession>A0A5E4THA0</accession>
<sequence length="49" mass="5470">MTMPLTNVCRPVVPHSFGAARVGGKTQWRTQERRPMMCGSGDRPMTLSH</sequence>
<gene>
    <name evidence="1" type="ORF">PEP31012_01427</name>
</gene>
<keyword evidence="2" id="KW-1185">Reference proteome</keyword>
<dbReference type="AlphaFoldDB" id="A0A5E4THA0"/>
<evidence type="ECO:0000313" key="1">
    <source>
        <dbReference type="EMBL" id="VVD87396.1"/>
    </source>
</evidence>
<evidence type="ECO:0000313" key="2">
    <source>
        <dbReference type="Proteomes" id="UP000400981"/>
    </source>
</evidence>
<name>A0A5E4THA0_9BURK</name>
<reference evidence="1 2" key="1">
    <citation type="submission" date="2019-08" db="EMBL/GenBank/DDBJ databases">
        <authorList>
            <person name="Peeters C."/>
        </authorList>
    </citation>
    <scope>NUCLEOTIDE SEQUENCE [LARGE SCALE GENOMIC DNA]</scope>
    <source>
        <strain evidence="1 2">LMG 31012</strain>
    </source>
</reference>
<dbReference type="Proteomes" id="UP000400981">
    <property type="component" value="Unassembled WGS sequence"/>
</dbReference>
<organism evidence="1 2">
    <name type="scientific">Pandoraea eparura</name>
    <dbReference type="NCBI Taxonomy" id="2508291"/>
    <lineage>
        <taxon>Bacteria</taxon>
        <taxon>Pseudomonadati</taxon>
        <taxon>Pseudomonadota</taxon>
        <taxon>Betaproteobacteria</taxon>
        <taxon>Burkholderiales</taxon>
        <taxon>Burkholderiaceae</taxon>
        <taxon>Pandoraea</taxon>
    </lineage>
</organism>
<proteinExistence type="predicted"/>
<protein>
    <submittedName>
        <fullName evidence="1">Uncharacterized protein</fullName>
    </submittedName>
</protein>
<dbReference type="EMBL" id="CABPSH010000002">
    <property type="protein sequence ID" value="VVD87396.1"/>
    <property type="molecule type" value="Genomic_DNA"/>
</dbReference>